<sequence length="156" mass="18683">MSLWRETLSEEEITEATSRARTNKKAIEVYDTLKRFKDISFEEGDFLLRYDAQYNWDSNLEDKKTWKIERFSDTNDSYRKYKVVHVDEVGLPYVQKVLFNGNMSGEAKCLAGYDLDWTKFLPDPDFLDHHFLMEEEDVFDPLNAYKERKGDRKRKK</sequence>
<evidence type="ECO:0000313" key="1">
    <source>
        <dbReference type="EMBL" id="CAB4125211.1"/>
    </source>
</evidence>
<protein>
    <submittedName>
        <fullName evidence="1">Uncharacterized protein</fullName>
    </submittedName>
</protein>
<proteinExistence type="predicted"/>
<reference evidence="1" key="1">
    <citation type="submission" date="2020-04" db="EMBL/GenBank/DDBJ databases">
        <authorList>
            <person name="Chiriac C."/>
            <person name="Salcher M."/>
            <person name="Ghai R."/>
            <person name="Kavagutti S V."/>
        </authorList>
    </citation>
    <scope>NUCLEOTIDE SEQUENCE</scope>
</reference>
<accession>A0A6J5KTK0</accession>
<organism evidence="1">
    <name type="scientific">uncultured Caudovirales phage</name>
    <dbReference type="NCBI Taxonomy" id="2100421"/>
    <lineage>
        <taxon>Viruses</taxon>
        <taxon>Duplodnaviria</taxon>
        <taxon>Heunggongvirae</taxon>
        <taxon>Uroviricota</taxon>
        <taxon>Caudoviricetes</taxon>
        <taxon>Peduoviridae</taxon>
        <taxon>Maltschvirus</taxon>
        <taxon>Maltschvirus maltsch</taxon>
    </lineage>
</organism>
<gene>
    <name evidence="1" type="ORF">UFOVP53_81</name>
</gene>
<name>A0A6J5KTK0_9CAUD</name>
<dbReference type="EMBL" id="LR796189">
    <property type="protein sequence ID" value="CAB4125211.1"/>
    <property type="molecule type" value="Genomic_DNA"/>
</dbReference>